<dbReference type="InterPro" id="IPR042299">
    <property type="entry name" value="Ufd1-like_Nn"/>
</dbReference>
<dbReference type="OrthoDB" id="193703at2759"/>
<dbReference type="InterPro" id="IPR042556">
    <property type="entry name" value="AZUL_sf"/>
</dbReference>
<evidence type="ECO:0000259" key="5">
    <source>
        <dbReference type="Pfam" id="PF24503"/>
    </source>
</evidence>
<evidence type="ECO:0000259" key="6">
    <source>
        <dbReference type="Pfam" id="PF24842"/>
    </source>
</evidence>
<reference evidence="7" key="1">
    <citation type="journal article" date="2020" name="Stud. Mycol.">
        <title>101 Dothideomycetes genomes: a test case for predicting lifestyles and emergence of pathogens.</title>
        <authorList>
            <person name="Haridas S."/>
            <person name="Albert R."/>
            <person name="Binder M."/>
            <person name="Bloem J."/>
            <person name="Labutti K."/>
            <person name="Salamov A."/>
            <person name="Andreopoulos B."/>
            <person name="Baker S."/>
            <person name="Barry K."/>
            <person name="Bills G."/>
            <person name="Bluhm B."/>
            <person name="Cannon C."/>
            <person name="Castanera R."/>
            <person name="Culley D."/>
            <person name="Daum C."/>
            <person name="Ezra D."/>
            <person name="Gonzalez J."/>
            <person name="Henrissat B."/>
            <person name="Kuo A."/>
            <person name="Liang C."/>
            <person name="Lipzen A."/>
            <person name="Lutzoni F."/>
            <person name="Magnuson J."/>
            <person name="Mondo S."/>
            <person name="Nolan M."/>
            <person name="Ohm R."/>
            <person name="Pangilinan J."/>
            <person name="Park H.-J."/>
            <person name="Ramirez L."/>
            <person name="Alfaro M."/>
            <person name="Sun H."/>
            <person name="Tritt A."/>
            <person name="Yoshinaga Y."/>
            <person name="Zwiers L.-H."/>
            <person name="Turgeon B."/>
            <person name="Goodwin S."/>
            <person name="Spatafora J."/>
            <person name="Crous P."/>
            <person name="Grigoriev I."/>
        </authorList>
    </citation>
    <scope>NUCLEOTIDE SEQUENCE</scope>
    <source>
        <strain evidence="7">Tuck. ex Michener</strain>
    </source>
</reference>
<dbReference type="Pfam" id="PF24842">
    <property type="entry name" value="UFD1_N2"/>
    <property type="match status" value="1"/>
</dbReference>
<name>A0A6A6HBH5_VIRVR</name>
<feature type="domain" description="Ubiquitin fusion degradation protein UFD1 N-terminal subdomain 1" evidence="4">
    <location>
        <begin position="84"/>
        <end position="131"/>
    </location>
</feature>
<protein>
    <submittedName>
        <fullName evidence="7">Ubiquitin fusion degradation protein-like protein</fullName>
    </submittedName>
</protein>
<keyword evidence="2" id="KW-0833">Ubl conjugation pathway</keyword>
<dbReference type="InterPro" id="IPR055417">
    <property type="entry name" value="UFD1_N1"/>
</dbReference>
<gene>
    <name evidence="7" type="ORF">EV356DRAFT_500331</name>
</gene>
<feature type="domain" description="Ubiquitin fusion degradation protein UFD1 N-terminal subdomain 2" evidence="6">
    <location>
        <begin position="170"/>
        <end position="251"/>
    </location>
</feature>
<dbReference type="Gene3D" id="2.40.40.50">
    <property type="entry name" value="Ubiquitin fusion degradation protein UFD1, N-terminal domain"/>
    <property type="match status" value="1"/>
</dbReference>
<dbReference type="Gene3D" id="6.10.130.10">
    <property type="entry name" value="Ubiquitin-protein ligase E3A, N-terminal zinc-binding domain (AZUL)"/>
    <property type="match status" value="1"/>
</dbReference>
<dbReference type="GO" id="GO:0036503">
    <property type="term" value="P:ERAD pathway"/>
    <property type="evidence" value="ECO:0007669"/>
    <property type="project" value="TreeGrafter"/>
</dbReference>
<sequence length="778" mass="86520">MSSSPESLVWSQQYSVSKSDPKRLVGDKIILPPNALEQLLAAAPTVTSEASNGQPYSSSFDPYNPHTYAAEREARAYNIERNKELPHPLTFRLVNPENGRVVYAGIREFSGEEGEITLSSFLEEALGIQHGEGGHEDKLAHEDQAMTNGHDGPERAGSLRITVHAKQLQKGTYVKLRPLEAGYDPEDWKSLLEQHLRSNYTTLTNGEVLHVPGDPDRHGKQEVFRFLVDGFTPEADGVCIVDTDLEVDIEALNEEQARETLRRIAAKQRKAPGTAEGSSAGGALDLFNSQEGQVRDGEYVDYQLGSWSRTQPLEIRLTPANDDDDLELFVNPVGSRLQGQPRDDEHVFADFEGRPMKRIRLEPTNVALEDAEALWVSVHAQESREENGKATPSAPRQYKIRASAVDRITSSKEQSDTTLKDAPPNPGEVRCKNCQQWIPQQSLFLHENFCLRNNILCPQGCGQVFQKRSPTYQSHWHCPHDSSHGTTPSSLHRHNHLFHTPHTCPHCTTLTFLTLPQLAHHRTTTCPAKLILCRFCHLRVPQEGESDPSAPPSEALLMGLTPHEFADGARTTECHLCGRISRLRDMDMHLRHHELERRNRAKPRICRNANCGRTIAGAGAGSDENELGLCATCFGPLYVAMYDPEGKALRRRVERRYLGQLMSGCGKGWCANGYCKTGKQNRGEEGRALSMKEALPLVKPFLDGLKESDSPLQFCVDETSQRRRNLAEMLAAGGTTGAETGVYALEWCVAASEAENGDLDNAMRWLRDQAPKIGEGKE</sequence>
<evidence type="ECO:0000256" key="2">
    <source>
        <dbReference type="ARBA" id="ARBA00022786"/>
    </source>
</evidence>
<evidence type="ECO:0000256" key="3">
    <source>
        <dbReference type="SAM" id="MobiDB-lite"/>
    </source>
</evidence>
<feature type="compositionally biased region" description="Basic and acidic residues" evidence="3">
    <location>
        <begin position="409"/>
        <end position="419"/>
    </location>
</feature>
<accession>A0A6A6HBH5</accession>
<evidence type="ECO:0000313" key="8">
    <source>
        <dbReference type="Proteomes" id="UP000800092"/>
    </source>
</evidence>
<comment type="similarity">
    <text evidence="1">Belongs to the UFD1 family.</text>
</comment>
<dbReference type="InterPro" id="IPR004854">
    <property type="entry name" value="Ufd1-like"/>
</dbReference>
<feature type="region of interest" description="Disordered" evidence="3">
    <location>
        <begin position="405"/>
        <end position="426"/>
    </location>
</feature>
<feature type="region of interest" description="Disordered" evidence="3">
    <location>
        <begin position="1"/>
        <end position="20"/>
    </location>
</feature>
<dbReference type="AlphaFoldDB" id="A0A6A6HBH5"/>
<evidence type="ECO:0000313" key="7">
    <source>
        <dbReference type="EMBL" id="KAF2235455.1"/>
    </source>
</evidence>
<dbReference type="InterPro" id="IPR055418">
    <property type="entry name" value="UFD1_N2"/>
</dbReference>
<dbReference type="InterPro" id="IPR056012">
    <property type="entry name" value="DUF7590"/>
</dbReference>
<dbReference type="EMBL" id="ML991791">
    <property type="protein sequence ID" value="KAF2235455.1"/>
    <property type="molecule type" value="Genomic_DNA"/>
</dbReference>
<evidence type="ECO:0000256" key="1">
    <source>
        <dbReference type="ARBA" id="ARBA00006043"/>
    </source>
</evidence>
<proteinExistence type="inferred from homology"/>
<dbReference type="Gene3D" id="3.10.330.10">
    <property type="match status" value="1"/>
</dbReference>
<dbReference type="GO" id="GO:0006511">
    <property type="term" value="P:ubiquitin-dependent protein catabolic process"/>
    <property type="evidence" value="ECO:0007669"/>
    <property type="project" value="InterPro"/>
</dbReference>
<dbReference type="Pfam" id="PF23580">
    <property type="entry name" value="Znf_XAF1_N"/>
    <property type="match status" value="1"/>
</dbReference>
<organism evidence="7 8">
    <name type="scientific">Viridothelium virens</name>
    <name type="common">Speckled blister lichen</name>
    <name type="synonym">Trypethelium virens</name>
    <dbReference type="NCBI Taxonomy" id="1048519"/>
    <lineage>
        <taxon>Eukaryota</taxon>
        <taxon>Fungi</taxon>
        <taxon>Dikarya</taxon>
        <taxon>Ascomycota</taxon>
        <taxon>Pezizomycotina</taxon>
        <taxon>Dothideomycetes</taxon>
        <taxon>Dothideomycetes incertae sedis</taxon>
        <taxon>Trypetheliales</taxon>
        <taxon>Trypetheliaceae</taxon>
        <taxon>Viridothelium</taxon>
    </lineage>
</organism>
<keyword evidence="8" id="KW-1185">Reference proteome</keyword>
<dbReference type="GO" id="GO:0034098">
    <property type="term" value="C:VCP-NPL4-UFD1 AAA ATPase complex"/>
    <property type="evidence" value="ECO:0007669"/>
    <property type="project" value="TreeGrafter"/>
</dbReference>
<dbReference type="Pfam" id="PF03152">
    <property type="entry name" value="UFD1_N1"/>
    <property type="match status" value="1"/>
</dbReference>
<feature type="domain" description="DUF7590" evidence="5">
    <location>
        <begin position="277"/>
        <end position="405"/>
    </location>
</feature>
<dbReference type="PANTHER" id="PTHR12555">
    <property type="entry name" value="UBIQUITIN FUSION DEGRADATON PROTEIN 1"/>
    <property type="match status" value="1"/>
</dbReference>
<dbReference type="GO" id="GO:0031593">
    <property type="term" value="F:polyubiquitin modification-dependent protein binding"/>
    <property type="evidence" value="ECO:0007669"/>
    <property type="project" value="TreeGrafter"/>
</dbReference>
<dbReference type="Pfam" id="PF24503">
    <property type="entry name" value="DUF7590"/>
    <property type="match status" value="1"/>
</dbReference>
<feature type="compositionally biased region" description="Polar residues" evidence="3">
    <location>
        <begin position="1"/>
        <end position="18"/>
    </location>
</feature>
<dbReference type="PANTHER" id="PTHR12555:SF15">
    <property type="entry name" value="FUSION DEGRADATION PROTEIN (UFD1), PUTATIVE (AFU_ORTHOLOGUE AFUA_4G04640)-RELATED"/>
    <property type="match status" value="1"/>
</dbReference>
<dbReference type="Proteomes" id="UP000800092">
    <property type="component" value="Unassembled WGS sequence"/>
</dbReference>
<evidence type="ECO:0000259" key="4">
    <source>
        <dbReference type="Pfam" id="PF03152"/>
    </source>
</evidence>